<evidence type="ECO:0000256" key="1">
    <source>
        <dbReference type="ARBA" id="ARBA00001946"/>
    </source>
</evidence>
<dbReference type="FunFam" id="3.30.420.40:FF:000136">
    <property type="entry name" value="Putative fructokinase"/>
    <property type="match status" value="1"/>
</dbReference>
<comment type="cofactor">
    <cofactor evidence="1">
        <name>Mg(2+)</name>
        <dbReference type="ChEBI" id="CHEBI:18420"/>
    </cofactor>
</comment>
<dbReference type="InterPro" id="IPR043129">
    <property type="entry name" value="ATPase_NBD"/>
</dbReference>
<accession>A0A2J9PNT5</accession>
<keyword evidence="4" id="KW-0479">Metal-binding</keyword>
<dbReference type="FunFam" id="3.30.420.40:FF:000153">
    <property type="entry name" value="Putative fructokinase"/>
    <property type="match status" value="1"/>
</dbReference>
<sequence>MTRDLLYGGIEAGGTKFICAVADEDLNIIDQVRIDTTVPEETMGELKDFFDQYKVESFGISSFGPIDINHDSPTYGYITSTPKLPWQNYDFVGQMKTWFGDKPIAWTTDVNGASLAENTMGAAEGASSCLYLTIGTGVGGGFSMNGEIYHAHSHPEMGHIKVAQDPHDHFEGACPFHGNCIEGLVSGPAIEKRTGIKGADLPSDHEVWDYVANYLGQAIANYTLTLAPERVVLGGGVMHQDQLLDKIRTQVEKTLANYVELPAMTDYIQLPKLGDNAGITGSLLLAKRALKDVK</sequence>
<dbReference type="RefSeq" id="WP_083069441.1">
    <property type="nucleotide sequence ID" value="NZ_NBTM02000001.1"/>
</dbReference>
<name>A0A2J9PNT5_9LACT</name>
<dbReference type="InterPro" id="IPR051804">
    <property type="entry name" value="Carb_Metab_Reg_Kinase/Isom"/>
</dbReference>
<comment type="caution">
    <text evidence="14">The sequence shown here is derived from an EMBL/GenBank/DDBJ whole genome shotgun (WGS) entry which is preliminary data.</text>
</comment>
<comment type="similarity">
    <text evidence="2">Belongs to the ROK (NagC/XylR) family.</text>
</comment>
<keyword evidence="3" id="KW-0808">Transferase</keyword>
<dbReference type="Proteomes" id="UP000192813">
    <property type="component" value="Unassembled WGS sequence"/>
</dbReference>
<evidence type="ECO:0000256" key="11">
    <source>
        <dbReference type="ARBA" id="ARBA00038887"/>
    </source>
</evidence>
<dbReference type="EC" id="2.7.1.4" evidence="11"/>
<keyword evidence="9" id="KW-0460">Magnesium</keyword>
<evidence type="ECO:0000256" key="3">
    <source>
        <dbReference type="ARBA" id="ARBA00022679"/>
    </source>
</evidence>
<keyword evidence="5" id="KW-0547">Nucleotide-binding</keyword>
<comment type="catalytic activity">
    <reaction evidence="12">
        <text>D-fructose + ATP = D-fructose 6-phosphate + ADP + H(+)</text>
        <dbReference type="Rhea" id="RHEA:16125"/>
        <dbReference type="ChEBI" id="CHEBI:15378"/>
        <dbReference type="ChEBI" id="CHEBI:30616"/>
        <dbReference type="ChEBI" id="CHEBI:37721"/>
        <dbReference type="ChEBI" id="CHEBI:61527"/>
        <dbReference type="ChEBI" id="CHEBI:456216"/>
        <dbReference type="EC" id="2.7.1.4"/>
    </reaction>
</comment>
<keyword evidence="10" id="KW-0119">Carbohydrate metabolism</keyword>
<gene>
    <name evidence="14" type="ORF">A6J77_007030</name>
</gene>
<dbReference type="PANTHER" id="PTHR42742:SF3">
    <property type="entry name" value="FRUCTOKINASE"/>
    <property type="match status" value="1"/>
</dbReference>
<reference evidence="15" key="1">
    <citation type="submission" date="2017-12" db="EMBL/GenBank/DDBJ databases">
        <title>FDA dAtabase for Regulatory Grade micrObial Sequences (FDA-ARGOS): Supporting development and validation of Infectious Disease Dx tests.</title>
        <authorList>
            <person name="Hoffmann M."/>
            <person name="Allard M."/>
            <person name="Evans P."/>
            <person name="Brown E."/>
            <person name="Tallon L."/>
            <person name="Sadzewicz L."/>
            <person name="Sengamalay N."/>
            <person name="Ott S."/>
            <person name="Godinez A."/>
            <person name="Nagaraj S."/>
            <person name="Vavikolanu K."/>
            <person name="Aluvathingal J."/>
            <person name="Nadendla S."/>
            <person name="Sichtig H."/>
        </authorList>
    </citation>
    <scope>NUCLEOTIDE SEQUENCE [LARGE SCALE GENOMIC DNA]</scope>
    <source>
        <strain evidence="15">FDAARGOS_249</strain>
    </source>
</reference>
<dbReference type="Pfam" id="PF00480">
    <property type="entry name" value="ROK"/>
    <property type="match status" value="1"/>
</dbReference>
<dbReference type="GO" id="GO:0046872">
    <property type="term" value="F:metal ion binding"/>
    <property type="evidence" value="ECO:0007669"/>
    <property type="project" value="UniProtKB-KW"/>
</dbReference>
<keyword evidence="8" id="KW-0067">ATP-binding</keyword>
<evidence type="ECO:0000256" key="13">
    <source>
        <dbReference type="ARBA" id="ARBA00074653"/>
    </source>
</evidence>
<evidence type="ECO:0000313" key="14">
    <source>
        <dbReference type="EMBL" id="PNL91992.1"/>
    </source>
</evidence>
<keyword evidence="6 14" id="KW-0418">Kinase</keyword>
<evidence type="ECO:0000256" key="2">
    <source>
        <dbReference type="ARBA" id="ARBA00006479"/>
    </source>
</evidence>
<dbReference type="EMBL" id="NBTM02000001">
    <property type="protein sequence ID" value="PNL91992.1"/>
    <property type="molecule type" value="Genomic_DNA"/>
</dbReference>
<evidence type="ECO:0000256" key="6">
    <source>
        <dbReference type="ARBA" id="ARBA00022777"/>
    </source>
</evidence>
<evidence type="ECO:0000313" key="15">
    <source>
        <dbReference type="Proteomes" id="UP000192813"/>
    </source>
</evidence>
<dbReference type="AlphaFoldDB" id="A0A2J9PNT5"/>
<dbReference type="SUPFAM" id="SSF53067">
    <property type="entry name" value="Actin-like ATPase domain"/>
    <property type="match status" value="1"/>
</dbReference>
<keyword evidence="7" id="KW-0862">Zinc</keyword>
<evidence type="ECO:0000256" key="9">
    <source>
        <dbReference type="ARBA" id="ARBA00022842"/>
    </source>
</evidence>
<dbReference type="GO" id="GO:0008865">
    <property type="term" value="F:fructokinase activity"/>
    <property type="evidence" value="ECO:0007669"/>
    <property type="project" value="UniProtKB-EC"/>
</dbReference>
<dbReference type="Gene3D" id="3.30.420.40">
    <property type="match status" value="2"/>
</dbReference>
<protein>
    <recommendedName>
        <fullName evidence="13">Fructokinase</fullName>
        <ecNumber evidence="11">2.7.1.4</ecNumber>
    </recommendedName>
</protein>
<dbReference type="PANTHER" id="PTHR42742">
    <property type="entry name" value="TRANSCRIPTIONAL REPRESSOR MPRA"/>
    <property type="match status" value="1"/>
</dbReference>
<proteinExistence type="inferred from homology"/>
<dbReference type="GO" id="GO:0005524">
    <property type="term" value="F:ATP binding"/>
    <property type="evidence" value="ECO:0007669"/>
    <property type="project" value="UniProtKB-KW"/>
</dbReference>
<evidence type="ECO:0000256" key="10">
    <source>
        <dbReference type="ARBA" id="ARBA00023277"/>
    </source>
</evidence>
<evidence type="ECO:0000256" key="5">
    <source>
        <dbReference type="ARBA" id="ARBA00022741"/>
    </source>
</evidence>
<dbReference type="CDD" id="cd24067">
    <property type="entry name" value="ASKHA_NBD_ROK_BsFRK-like"/>
    <property type="match status" value="1"/>
</dbReference>
<organism evidence="14 15">
    <name type="scientific">Aerococcus viridans</name>
    <dbReference type="NCBI Taxonomy" id="1377"/>
    <lineage>
        <taxon>Bacteria</taxon>
        <taxon>Bacillati</taxon>
        <taxon>Bacillota</taxon>
        <taxon>Bacilli</taxon>
        <taxon>Lactobacillales</taxon>
        <taxon>Aerococcaceae</taxon>
        <taxon>Aerococcus</taxon>
    </lineage>
</organism>
<evidence type="ECO:0000256" key="8">
    <source>
        <dbReference type="ARBA" id="ARBA00022840"/>
    </source>
</evidence>
<evidence type="ECO:0000256" key="7">
    <source>
        <dbReference type="ARBA" id="ARBA00022833"/>
    </source>
</evidence>
<evidence type="ECO:0000256" key="12">
    <source>
        <dbReference type="ARBA" id="ARBA00048451"/>
    </source>
</evidence>
<dbReference type="InterPro" id="IPR000600">
    <property type="entry name" value="ROK"/>
</dbReference>
<evidence type="ECO:0000256" key="4">
    <source>
        <dbReference type="ARBA" id="ARBA00022723"/>
    </source>
</evidence>